<dbReference type="GO" id="GO:0016020">
    <property type="term" value="C:membrane"/>
    <property type="evidence" value="ECO:0007669"/>
    <property type="project" value="UniProtKB-SubCell"/>
</dbReference>
<dbReference type="InterPro" id="IPR018108">
    <property type="entry name" value="MCP_transmembrane"/>
</dbReference>
<evidence type="ECO:0000256" key="5">
    <source>
        <dbReference type="RuleBase" id="RU000488"/>
    </source>
</evidence>
<keyword evidence="3 4" id="KW-0472">Membrane</keyword>
<feature type="repeat" description="Solcar" evidence="4">
    <location>
        <begin position="3"/>
        <end position="95"/>
    </location>
</feature>
<organism evidence="6 7">
    <name type="scientific">Papaver somniferum</name>
    <name type="common">Opium poppy</name>
    <dbReference type="NCBI Taxonomy" id="3469"/>
    <lineage>
        <taxon>Eukaryota</taxon>
        <taxon>Viridiplantae</taxon>
        <taxon>Streptophyta</taxon>
        <taxon>Embryophyta</taxon>
        <taxon>Tracheophyta</taxon>
        <taxon>Spermatophyta</taxon>
        <taxon>Magnoliopsida</taxon>
        <taxon>Ranunculales</taxon>
        <taxon>Papaveraceae</taxon>
        <taxon>Papaveroideae</taxon>
        <taxon>Papaver</taxon>
    </lineage>
</organism>
<proteinExistence type="inferred from homology"/>
<dbReference type="AlphaFoldDB" id="A0A4Y7IVX4"/>
<protein>
    <submittedName>
        <fullName evidence="6">Uncharacterized protein</fullName>
    </submittedName>
</protein>
<comment type="similarity">
    <text evidence="5">Belongs to the mitochondrial carrier (TC 2.A.29) family.</text>
</comment>
<reference evidence="6 7" key="1">
    <citation type="journal article" date="2018" name="Science">
        <title>The opium poppy genome and morphinan production.</title>
        <authorList>
            <person name="Guo L."/>
            <person name="Winzer T."/>
            <person name="Yang X."/>
            <person name="Li Y."/>
            <person name="Ning Z."/>
            <person name="He Z."/>
            <person name="Teodor R."/>
            <person name="Lu Y."/>
            <person name="Bowser T.A."/>
            <person name="Graham I.A."/>
            <person name="Ye K."/>
        </authorList>
    </citation>
    <scope>NUCLEOTIDE SEQUENCE [LARGE SCALE GENOMIC DNA]</scope>
    <source>
        <strain evidence="7">cv. HN1</strain>
        <tissue evidence="6">Leaves</tissue>
    </source>
</reference>
<keyword evidence="2 4" id="KW-0812">Transmembrane</keyword>
<dbReference type="Proteomes" id="UP000316621">
    <property type="component" value="Chromosome 2"/>
</dbReference>
<dbReference type="Pfam" id="PF00153">
    <property type="entry name" value="Mito_carr"/>
    <property type="match status" value="1"/>
</dbReference>
<gene>
    <name evidence="6" type="ORF">C5167_020293</name>
</gene>
<evidence type="ECO:0000313" key="6">
    <source>
        <dbReference type="EMBL" id="RZC51862.1"/>
    </source>
</evidence>
<name>A0A4Y7IVX4_PAPSO</name>
<sequence>MASANAIAGLTAAMAAQLVWTPIDIFSQRLMVQGGIGGSSGINKNPRYSGQIDASRKIVRLDGVRGLYRGFGMSTVTYVPIFWASYSISQRVMWGGYSCYLEKKENGSGGCVSPSAKTDNG</sequence>
<evidence type="ECO:0000313" key="7">
    <source>
        <dbReference type="Proteomes" id="UP000316621"/>
    </source>
</evidence>
<keyword evidence="7" id="KW-1185">Reference proteome</keyword>
<dbReference type="SUPFAM" id="SSF103506">
    <property type="entry name" value="Mitochondrial carrier"/>
    <property type="match status" value="1"/>
</dbReference>
<dbReference type="PROSITE" id="PS50920">
    <property type="entry name" value="SOLCAR"/>
    <property type="match status" value="1"/>
</dbReference>
<dbReference type="EMBL" id="CM010716">
    <property type="protein sequence ID" value="RZC51862.1"/>
    <property type="molecule type" value="Genomic_DNA"/>
</dbReference>
<evidence type="ECO:0000256" key="4">
    <source>
        <dbReference type="PROSITE-ProRule" id="PRU00282"/>
    </source>
</evidence>
<dbReference type="Gramene" id="RZC51862">
    <property type="protein sequence ID" value="RZC51862"/>
    <property type="gene ID" value="C5167_020293"/>
</dbReference>
<dbReference type="InterPro" id="IPR023395">
    <property type="entry name" value="MCP_dom_sf"/>
</dbReference>
<evidence type="ECO:0000256" key="3">
    <source>
        <dbReference type="ARBA" id="ARBA00023136"/>
    </source>
</evidence>
<dbReference type="Gene3D" id="1.50.40.10">
    <property type="entry name" value="Mitochondrial carrier domain"/>
    <property type="match status" value="1"/>
</dbReference>
<comment type="subcellular location">
    <subcellularLocation>
        <location evidence="1">Membrane</location>
        <topology evidence="1">Multi-pass membrane protein</topology>
    </subcellularLocation>
</comment>
<dbReference type="PANTHER" id="PTHR46080">
    <property type="entry name" value="MITOCHONDRIAL SUBSTRATE CARRIER FAMILY PROTEIN J"/>
    <property type="match status" value="1"/>
</dbReference>
<accession>A0A4Y7IVX4</accession>
<keyword evidence="5" id="KW-0813">Transport</keyword>
<evidence type="ECO:0000256" key="1">
    <source>
        <dbReference type="ARBA" id="ARBA00004141"/>
    </source>
</evidence>
<dbReference type="PANTHER" id="PTHR46080:SF4">
    <property type="entry name" value="MITOCHONDRIAL CARRIER PROTEIN, EXPRESSED"/>
    <property type="match status" value="1"/>
</dbReference>
<evidence type="ECO:0000256" key="2">
    <source>
        <dbReference type="ARBA" id="ARBA00022692"/>
    </source>
</evidence>